<dbReference type="SMART" id="SM00387">
    <property type="entry name" value="HATPase_c"/>
    <property type="match status" value="1"/>
</dbReference>
<dbReference type="PANTHER" id="PTHR43047:SF72">
    <property type="entry name" value="OSMOSENSING HISTIDINE PROTEIN KINASE SLN1"/>
    <property type="match status" value="1"/>
</dbReference>
<dbReference type="Gene3D" id="3.30.450.20">
    <property type="entry name" value="PAS domain"/>
    <property type="match status" value="2"/>
</dbReference>
<dbReference type="InterPro" id="IPR036890">
    <property type="entry name" value="HATPase_C_sf"/>
</dbReference>
<evidence type="ECO:0000256" key="9">
    <source>
        <dbReference type="ARBA" id="ARBA00022989"/>
    </source>
</evidence>
<dbReference type="Pfam" id="PF02518">
    <property type="entry name" value="HATPase_c"/>
    <property type="match status" value="1"/>
</dbReference>
<dbReference type="SUPFAM" id="SSF158472">
    <property type="entry name" value="HAMP domain-like"/>
    <property type="match status" value="1"/>
</dbReference>
<dbReference type="Proteomes" id="UP000177096">
    <property type="component" value="Unassembled WGS sequence"/>
</dbReference>
<evidence type="ECO:0000256" key="7">
    <source>
        <dbReference type="ARBA" id="ARBA00022692"/>
    </source>
</evidence>
<dbReference type="SUPFAM" id="SSF47384">
    <property type="entry name" value="Homodimeric domain of signal transducing histidine kinase"/>
    <property type="match status" value="1"/>
</dbReference>
<evidence type="ECO:0000256" key="5">
    <source>
        <dbReference type="ARBA" id="ARBA00022553"/>
    </source>
</evidence>
<dbReference type="InterPro" id="IPR003661">
    <property type="entry name" value="HisK_dim/P_dom"/>
</dbReference>
<proteinExistence type="predicted"/>
<evidence type="ECO:0000313" key="13">
    <source>
        <dbReference type="EMBL" id="OHB09324.1"/>
    </source>
</evidence>
<reference evidence="13 14" key="1">
    <citation type="journal article" date="2016" name="Nat. Commun.">
        <title>Thousands of microbial genomes shed light on interconnected biogeochemical processes in an aquifer system.</title>
        <authorList>
            <person name="Anantharaman K."/>
            <person name="Brown C.T."/>
            <person name="Hug L.A."/>
            <person name="Sharon I."/>
            <person name="Castelle C.J."/>
            <person name="Probst A.J."/>
            <person name="Thomas B.C."/>
            <person name="Singh A."/>
            <person name="Wilkins M.J."/>
            <person name="Karaoz U."/>
            <person name="Brodie E.L."/>
            <person name="Williams K.H."/>
            <person name="Hubbard S.S."/>
            <person name="Banfield J.F."/>
        </authorList>
    </citation>
    <scope>NUCLEOTIDE SEQUENCE [LARGE SCALE GENOMIC DNA]</scope>
</reference>
<dbReference type="Gene3D" id="1.10.287.130">
    <property type="match status" value="1"/>
</dbReference>
<comment type="catalytic activity">
    <reaction evidence="1">
        <text>ATP + protein L-histidine = ADP + protein N-phospho-L-histidine.</text>
        <dbReference type="EC" id="2.7.13.3"/>
    </reaction>
</comment>
<organism evidence="13 14">
    <name type="scientific">Candidatus Zambryskibacteria bacterium RIFCSPLOWO2_02_FULL_39_14</name>
    <dbReference type="NCBI Taxonomy" id="1802769"/>
    <lineage>
        <taxon>Bacteria</taxon>
        <taxon>Candidatus Zambryskiibacteriota</taxon>
    </lineage>
</organism>
<evidence type="ECO:0000256" key="2">
    <source>
        <dbReference type="ARBA" id="ARBA00004651"/>
    </source>
</evidence>
<accession>A0A1G2UIR4</accession>
<evidence type="ECO:0000259" key="12">
    <source>
        <dbReference type="PROSITE" id="PS50885"/>
    </source>
</evidence>
<dbReference type="GO" id="GO:0005886">
    <property type="term" value="C:plasma membrane"/>
    <property type="evidence" value="ECO:0007669"/>
    <property type="project" value="UniProtKB-SubCell"/>
</dbReference>
<dbReference type="Gene3D" id="3.30.565.10">
    <property type="entry name" value="Histidine kinase-like ATPase, C-terminal domain"/>
    <property type="match status" value="1"/>
</dbReference>
<dbReference type="Pfam" id="PF00672">
    <property type="entry name" value="HAMP"/>
    <property type="match status" value="1"/>
</dbReference>
<feature type="domain" description="HAMP" evidence="12">
    <location>
        <begin position="175"/>
        <end position="227"/>
    </location>
</feature>
<dbReference type="InterPro" id="IPR004358">
    <property type="entry name" value="Sig_transdc_His_kin-like_C"/>
</dbReference>
<evidence type="ECO:0000256" key="3">
    <source>
        <dbReference type="ARBA" id="ARBA00012438"/>
    </source>
</evidence>
<dbReference type="InterPro" id="IPR003660">
    <property type="entry name" value="HAMP_dom"/>
</dbReference>
<keyword evidence="7 10" id="KW-0812">Transmembrane</keyword>
<keyword evidence="6" id="KW-0808">Transferase</keyword>
<evidence type="ECO:0000256" key="6">
    <source>
        <dbReference type="ARBA" id="ARBA00022679"/>
    </source>
</evidence>
<dbReference type="PROSITE" id="PS50885">
    <property type="entry name" value="HAMP"/>
    <property type="match status" value="1"/>
</dbReference>
<dbReference type="InterPro" id="IPR029151">
    <property type="entry name" value="Sensor-like_sf"/>
</dbReference>
<evidence type="ECO:0000256" key="1">
    <source>
        <dbReference type="ARBA" id="ARBA00000085"/>
    </source>
</evidence>
<dbReference type="InterPro" id="IPR005467">
    <property type="entry name" value="His_kinase_dom"/>
</dbReference>
<sequence length="593" mass="66555">MIGISLLSIAYFSKVSLEHVLISQQFNHTKAVAQNALILEARDFIEPSSVEAQNQFHRYVEEFKDPTIHEINIFDLNGRIIVSSIESKVGQSVDSASLKVLSDNEFYLISSEAGRNIILSYIPLVFNGSVLGAVEIKSELVHLLDPIQYEMNQITLRLIFIGLVILFLYYVIEWQFVIKPINYLKKQAQNLEQGNLNEPISIKTSDEFGFLANFFDQMRAKLKLSWSRITEFNEELELKVGEKTIELRNEQAKLTSSIQSLRFGFIIVNAGKNIMMSNVAASEIMGVSNDKIDFDFLVDYFGQSFDVTDSYNRSIGYKQSVISPEIDSHGKFLKVSMLPIISEEQVIGSVMVIEDVTEAVLLQRNKEEFFAVASHELRTPLTSIRGNMSLIQDYYKDQISSKEVMNMIVQAYQSSIRLISIVNDFLDASKLEQGKGLGQFEKVNLVNVIDEIIKDLNTTAKVKGLELIFSSDKQLPAVFGDESRLKEVVYNLVGNAINYTQEGRVEVEVGVDGDYLKVVVKDTGVGITAQNQGLLFKKFQQAGKSIFSRENNSSTGMGLYISKLLVNAMHGEIGLLDSSDKGSTFFFTIPIAK</sequence>
<dbReference type="GO" id="GO:0009927">
    <property type="term" value="F:histidine phosphotransfer kinase activity"/>
    <property type="evidence" value="ECO:0007669"/>
    <property type="project" value="TreeGrafter"/>
</dbReference>
<keyword evidence="9 10" id="KW-1133">Transmembrane helix</keyword>
<dbReference type="PROSITE" id="PS50109">
    <property type="entry name" value="HIS_KIN"/>
    <property type="match status" value="1"/>
</dbReference>
<keyword evidence="5" id="KW-0597">Phosphoprotein</keyword>
<keyword evidence="10" id="KW-0472">Membrane</keyword>
<keyword evidence="8" id="KW-0418">Kinase</keyword>
<dbReference type="InterPro" id="IPR003594">
    <property type="entry name" value="HATPase_dom"/>
</dbReference>
<comment type="caution">
    <text evidence="13">The sequence shown here is derived from an EMBL/GenBank/DDBJ whole genome shotgun (WGS) entry which is preliminary data.</text>
</comment>
<protein>
    <recommendedName>
        <fullName evidence="3">histidine kinase</fullName>
        <ecNumber evidence="3">2.7.13.3</ecNumber>
    </recommendedName>
</protein>
<dbReference type="EMBL" id="MHWM01000003">
    <property type="protein sequence ID" value="OHB09324.1"/>
    <property type="molecule type" value="Genomic_DNA"/>
</dbReference>
<dbReference type="SUPFAM" id="SSF55874">
    <property type="entry name" value="ATPase domain of HSP90 chaperone/DNA topoisomerase II/histidine kinase"/>
    <property type="match status" value="1"/>
</dbReference>
<gene>
    <name evidence="13" type="ORF">A3I86_02415</name>
</gene>
<comment type="subcellular location">
    <subcellularLocation>
        <location evidence="2">Cell membrane</location>
        <topology evidence="2">Multi-pass membrane protein</topology>
    </subcellularLocation>
</comment>
<evidence type="ECO:0000256" key="10">
    <source>
        <dbReference type="SAM" id="Phobius"/>
    </source>
</evidence>
<keyword evidence="4" id="KW-1003">Cell membrane</keyword>
<dbReference type="Pfam" id="PF00512">
    <property type="entry name" value="HisKA"/>
    <property type="match status" value="1"/>
</dbReference>
<dbReference type="CDD" id="cd06225">
    <property type="entry name" value="HAMP"/>
    <property type="match status" value="1"/>
</dbReference>
<dbReference type="SMART" id="SM00388">
    <property type="entry name" value="HisKA"/>
    <property type="match status" value="1"/>
</dbReference>
<evidence type="ECO:0000259" key="11">
    <source>
        <dbReference type="PROSITE" id="PS50109"/>
    </source>
</evidence>
<name>A0A1G2UIR4_9BACT</name>
<dbReference type="SUPFAM" id="SSF103190">
    <property type="entry name" value="Sensory domain-like"/>
    <property type="match status" value="1"/>
</dbReference>
<dbReference type="PRINTS" id="PR00344">
    <property type="entry name" value="BCTRLSENSOR"/>
</dbReference>
<dbReference type="InterPro" id="IPR036097">
    <property type="entry name" value="HisK_dim/P_sf"/>
</dbReference>
<evidence type="ECO:0000256" key="4">
    <source>
        <dbReference type="ARBA" id="ARBA00022475"/>
    </source>
</evidence>
<dbReference type="EC" id="2.7.13.3" evidence="3"/>
<dbReference type="SMART" id="SM00304">
    <property type="entry name" value="HAMP"/>
    <property type="match status" value="1"/>
</dbReference>
<dbReference type="PANTHER" id="PTHR43047">
    <property type="entry name" value="TWO-COMPONENT HISTIDINE PROTEIN KINASE"/>
    <property type="match status" value="1"/>
</dbReference>
<evidence type="ECO:0000313" key="14">
    <source>
        <dbReference type="Proteomes" id="UP000177096"/>
    </source>
</evidence>
<dbReference type="GO" id="GO:0000155">
    <property type="term" value="F:phosphorelay sensor kinase activity"/>
    <property type="evidence" value="ECO:0007669"/>
    <property type="project" value="InterPro"/>
</dbReference>
<evidence type="ECO:0000256" key="8">
    <source>
        <dbReference type="ARBA" id="ARBA00022777"/>
    </source>
</evidence>
<feature type="transmembrane region" description="Helical" evidence="10">
    <location>
        <begin position="154"/>
        <end position="172"/>
    </location>
</feature>
<dbReference type="AlphaFoldDB" id="A0A1G2UIR4"/>
<dbReference type="Gene3D" id="1.10.8.500">
    <property type="entry name" value="HAMP domain in histidine kinase"/>
    <property type="match status" value="1"/>
</dbReference>
<feature type="domain" description="Histidine kinase" evidence="11">
    <location>
        <begin position="372"/>
        <end position="593"/>
    </location>
</feature>
<dbReference type="CDD" id="cd00082">
    <property type="entry name" value="HisKA"/>
    <property type="match status" value="1"/>
</dbReference>